<dbReference type="AlphaFoldDB" id="A0A5M9J536"/>
<keyword evidence="2" id="KW-1185">Reference proteome</keyword>
<gene>
    <name evidence="1" type="ORF">EYC84_011362</name>
</gene>
<accession>A0A5M9J536</accession>
<dbReference type="Proteomes" id="UP000322873">
    <property type="component" value="Unassembled WGS sequence"/>
</dbReference>
<dbReference type="EMBL" id="VICG01000015">
    <property type="protein sequence ID" value="KAA8564424.1"/>
    <property type="molecule type" value="Genomic_DNA"/>
</dbReference>
<comment type="caution">
    <text evidence="1">The sequence shown here is derived from an EMBL/GenBank/DDBJ whole genome shotgun (WGS) entry which is preliminary data.</text>
</comment>
<evidence type="ECO:0000313" key="1">
    <source>
        <dbReference type="EMBL" id="KAA8564424.1"/>
    </source>
</evidence>
<organism evidence="1 2">
    <name type="scientific">Monilinia fructicola</name>
    <name type="common">Brown rot fungus</name>
    <name type="synonym">Ciboria fructicola</name>
    <dbReference type="NCBI Taxonomy" id="38448"/>
    <lineage>
        <taxon>Eukaryota</taxon>
        <taxon>Fungi</taxon>
        <taxon>Dikarya</taxon>
        <taxon>Ascomycota</taxon>
        <taxon>Pezizomycotina</taxon>
        <taxon>Leotiomycetes</taxon>
        <taxon>Helotiales</taxon>
        <taxon>Sclerotiniaceae</taxon>
        <taxon>Monilinia</taxon>
    </lineage>
</organism>
<reference evidence="1 2" key="1">
    <citation type="submission" date="2019-06" db="EMBL/GenBank/DDBJ databases">
        <title>Genome Sequence of the Brown Rot Fungal Pathogen Monilinia fructicola.</title>
        <authorList>
            <person name="De Miccolis Angelini R.M."/>
            <person name="Landi L."/>
            <person name="Abate D."/>
            <person name="Pollastro S."/>
            <person name="Romanazzi G."/>
            <person name="Faretra F."/>
        </authorList>
    </citation>
    <scope>NUCLEOTIDE SEQUENCE [LARGE SCALE GENOMIC DNA]</scope>
    <source>
        <strain evidence="1 2">Mfrc123</strain>
    </source>
</reference>
<proteinExistence type="predicted"/>
<evidence type="ECO:0000313" key="2">
    <source>
        <dbReference type="Proteomes" id="UP000322873"/>
    </source>
</evidence>
<protein>
    <submittedName>
        <fullName evidence="1">Uncharacterized protein</fullName>
    </submittedName>
</protein>
<name>A0A5M9J536_MONFR</name>
<sequence length="122" mass="13233">MRAPEMTSGGPAGVRSLDVNDFLCTVYNSEIGCFSAESFFFFFLLLLEYLIGEGNSSAVTGTWACFISYLCSISRAASPEQLPNSVFSTSNPLSNLRSNPSGSRTHLCTYIRWLLYGGTTGS</sequence>